<evidence type="ECO:0000313" key="1">
    <source>
        <dbReference type="EMBL" id="KAL3639502.1"/>
    </source>
</evidence>
<keyword evidence="2" id="KW-1185">Reference proteome</keyword>
<sequence>MIINQLVEAEVTLRWWRATGLAVVREREAVAEDDGLWRLSYGLGYLCRGEWSALRRLRGGRRQEPLAKGNGGVGLSWLSPFFHLHIYFRTRYMEQRSGDGGCRTPSAAAEGEVELDPEVTAMEVWLVMNRLSDDSDDEARKIESNL</sequence>
<organism evidence="1 2">
    <name type="scientific">Castilleja foliolosa</name>
    <dbReference type="NCBI Taxonomy" id="1961234"/>
    <lineage>
        <taxon>Eukaryota</taxon>
        <taxon>Viridiplantae</taxon>
        <taxon>Streptophyta</taxon>
        <taxon>Embryophyta</taxon>
        <taxon>Tracheophyta</taxon>
        <taxon>Spermatophyta</taxon>
        <taxon>Magnoliopsida</taxon>
        <taxon>eudicotyledons</taxon>
        <taxon>Gunneridae</taxon>
        <taxon>Pentapetalae</taxon>
        <taxon>asterids</taxon>
        <taxon>lamiids</taxon>
        <taxon>Lamiales</taxon>
        <taxon>Orobanchaceae</taxon>
        <taxon>Pedicularideae</taxon>
        <taxon>Castillejinae</taxon>
        <taxon>Castilleja</taxon>
    </lineage>
</organism>
<dbReference type="Proteomes" id="UP001632038">
    <property type="component" value="Unassembled WGS sequence"/>
</dbReference>
<dbReference type="AlphaFoldDB" id="A0ABD3DCT3"/>
<evidence type="ECO:0000313" key="2">
    <source>
        <dbReference type="Proteomes" id="UP001632038"/>
    </source>
</evidence>
<protein>
    <submittedName>
        <fullName evidence="1">Uncharacterized protein</fullName>
    </submittedName>
</protein>
<accession>A0ABD3DCT3</accession>
<reference evidence="2" key="1">
    <citation type="journal article" date="2024" name="IScience">
        <title>Strigolactones Initiate the Formation of Haustorium-like Structures in Castilleja.</title>
        <authorList>
            <person name="Buerger M."/>
            <person name="Peterson D."/>
            <person name="Chory J."/>
        </authorList>
    </citation>
    <scope>NUCLEOTIDE SEQUENCE [LARGE SCALE GENOMIC DNA]</scope>
</reference>
<gene>
    <name evidence="1" type="ORF">CASFOL_017409</name>
</gene>
<dbReference type="EMBL" id="JAVIJP010000018">
    <property type="protein sequence ID" value="KAL3639502.1"/>
    <property type="molecule type" value="Genomic_DNA"/>
</dbReference>
<name>A0ABD3DCT3_9LAMI</name>
<proteinExistence type="predicted"/>
<comment type="caution">
    <text evidence="1">The sequence shown here is derived from an EMBL/GenBank/DDBJ whole genome shotgun (WGS) entry which is preliminary data.</text>
</comment>